<name>A0A1I5F5X0_9FIRM</name>
<keyword evidence="1" id="KW-0812">Transmembrane</keyword>
<keyword evidence="1" id="KW-1133">Transmembrane helix</keyword>
<keyword evidence="1" id="KW-0472">Membrane</keyword>
<dbReference type="AlphaFoldDB" id="A0A1I5F5X0"/>
<proteinExistence type="predicted"/>
<evidence type="ECO:0000313" key="3">
    <source>
        <dbReference type="Proteomes" id="UP000198806"/>
    </source>
</evidence>
<organism evidence="2 3">
    <name type="scientific">Anaerocolumna aminovalerica</name>
    <dbReference type="NCBI Taxonomy" id="1527"/>
    <lineage>
        <taxon>Bacteria</taxon>
        <taxon>Bacillati</taxon>
        <taxon>Bacillota</taxon>
        <taxon>Clostridia</taxon>
        <taxon>Lachnospirales</taxon>
        <taxon>Lachnospiraceae</taxon>
        <taxon>Anaerocolumna</taxon>
    </lineage>
</organism>
<evidence type="ECO:0000256" key="1">
    <source>
        <dbReference type="SAM" id="Phobius"/>
    </source>
</evidence>
<dbReference type="EMBL" id="FOWD01000012">
    <property type="protein sequence ID" value="SFO19016.1"/>
    <property type="molecule type" value="Genomic_DNA"/>
</dbReference>
<feature type="transmembrane region" description="Helical" evidence="1">
    <location>
        <begin position="20"/>
        <end position="39"/>
    </location>
</feature>
<accession>A0A1I5F5X0</accession>
<reference evidence="2 3" key="1">
    <citation type="submission" date="2016-10" db="EMBL/GenBank/DDBJ databases">
        <authorList>
            <person name="de Groot N.N."/>
        </authorList>
    </citation>
    <scope>NUCLEOTIDE SEQUENCE [LARGE SCALE GENOMIC DNA]</scope>
    <source>
        <strain evidence="2 3">DSM 1283</strain>
    </source>
</reference>
<dbReference type="Proteomes" id="UP000198806">
    <property type="component" value="Unassembled WGS sequence"/>
</dbReference>
<gene>
    <name evidence="2" type="ORF">SAMN04489757_11251</name>
</gene>
<dbReference type="STRING" id="1527.SAMN04489757_11251"/>
<evidence type="ECO:0000313" key="2">
    <source>
        <dbReference type="EMBL" id="SFO19016.1"/>
    </source>
</evidence>
<keyword evidence="3" id="KW-1185">Reference proteome</keyword>
<protein>
    <submittedName>
        <fullName evidence="2">Uncharacterized protein</fullName>
    </submittedName>
</protein>
<dbReference type="RefSeq" id="WP_276326325.1">
    <property type="nucleotide sequence ID" value="NZ_BAABFM010000014.1"/>
</dbReference>
<sequence length="40" mass="3987">MNYFRFEEVESILVPGHGGSAIAGVVVGGIVVVGGVVIGT</sequence>